<dbReference type="GO" id="GO:0031110">
    <property type="term" value="P:regulation of microtubule polymerization or depolymerization"/>
    <property type="evidence" value="ECO:0007669"/>
    <property type="project" value="InterPro"/>
</dbReference>
<dbReference type="AlphaFoldDB" id="A0A7R8XAW2"/>
<keyword evidence="4" id="KW-1185">Reference proteome</keyword>
<dbReference type="GO" id="GO:0007019">
    <property type="term" value="P:microtubule depolymerization"/>
    <property type="evidence" value="ECO:0007669"/>
    <property type="project" value="TreeGrafter"/>
</dbReference>
<dbReference type="PANTHER" id="PTHR10104">
    <property type="entry name" value="STATHMIN"/>
    <property type="match status" value="1"/>
</dbReference>
<protein>
    <recommendedName>
        <fullName evidence="1">Stathmin</fullName>
    </recommendedName>
</protein>
<dbReference type="Gene3D" id="6.10.280.30">
    <property type="match status" value="1"/>
</dbReference>
<feature type="coiled-coil region" evidence="2">
    <location>
        <begin position="56"/>
        <end position="127"/>
    </location>
</feature>
<evidence type="ECO:0000256" key="1">
    <source>
        <dbReference type="RuleBase" id="RU004388"/>
    </source>
</evidence>
<dbReference type="SUPFAM" id="SSF101494">
    <property type="entry name" value="Stathmin"/>
    <property type="match status" value="1"/>
</dbReference>
<dbReference type="EMBL" id="CAJPEV010000638">
    <property type="protein sequence ID" value="CAG0887138.1"/>
    <property type="molecule type" value="Genomic_DNA"/>
</dbReference>
<dbReference type="GO" id="GO:0005737">
    <property type="term" value="C:cytoplasm"/>
    <property type="evidence" value="ECO:0007669"/>
    <property type="project" value="TreeGrafter"/>
</dbReference>
<evidence type="ECO:0000313" key="3">
    <source>
        <dbReference type="EMBL" id="CAD7244442.1"/>
    </source>
</evidence>
<organism evidence="3">
    <name type="scientific">Darwinula stevensoni</name>
    <dbReference type="NCBI Taxonomy" id="69355"/>
    <lineage>
        <taxon>Eukaryota</taxon>
        <taxon>Metazoa</taxon>
        <taxon>Ecdysozoa</taxon>
        <taxon>Arthropoda</taxon>
        <taxon>Crustacea</taxon>
        <taxon>Oligostraca</taxon>
        <taxon>Ostracoda</taxon>
        <taxon>Podocopa</taxon>
        <taxon>Podocopida</taxon>
        <taxon>Darwinulocopina</taxon>
        <taxon>Darwinuloidea</taxon>
        <taxon>Darwinulidae</taxon>
        <taxon>Darwinula</taxon>
    </lineage>
</organism>
<sequence>MYFFATPMEVSNGNAEVDGTEVAKGGMKYEVIIAEAGSPAPRVLQELLSPKHDISLEDIERKLQRAEERRNSLLAEKEAAIQAKWSHIQEASEKRAESEAKFIESTKTQLEQKMESVETNRASLITSIKAKVKEEVGVNADYMKFWAICSDQEKDVLMQDRLHATQLNSTSLKRQKKSTG</sequence>
<dbReference type="EMBL" id="LR900155">
    <property type="protein sequence ID" value="CAD7244442.1"/>
    <property type="molecule type" value="Genomic_DNA"/>
</dbReference>
<keyword evidence="2" id="KW-0175">Coiled coil</keyword>
<name>A0A7R8XAW2_9CRUS</name>
<dbReference type="InterPro" id="IPR000956">
    <property type="entry name" value="Stathmin_fam"/>
</dbReference>
<accession>A0A7R8XAW2</accession>
<evidence type="ECO:0000256" key="2">
    <source>
        <dbReference type="SAM" id="Coils"/>
    </source>
</evidence>
<dbReference type="GO" id="GO:0015631">
    <property type="term" value="F:tubulin binding"/>
    <property type="evidence" value="ECO:0007669"/>
    <property type="project" value="TreeGrafter"/>
</dbReference>
<dbReference type="GO" id="GO:0043005">
    <property type="term" value="C:neuron projection"/>
    <property type="evidence" value="ECO:0007669"/>
    <property type="project" value="TreeGrafter"/>
</dbReference>
<dbReference type="GO" id="GO:0031175">
    <property type="term" value="P:neuron projection development"/>
    <property type="evidence" value="ECO:0007669"/>
    <property type="project" value="TreeGrafter"/>
</dbReference>
<dbReference type="Pfam" id="PF00836">
    <property type="entry name" value="Stathmin"/>
    <property type="match status" value="1"/>
</dbReference>
<dbReference type="PANTHER" id="PTHR10104:SF1">
    <property type="entry name" value="STATHMIN, ISOFORM D"/>
    <property type="match status" value="1"/>
</dbReference>
<dbReference type="Proteomes" id="UP000677054">
    <property type="component" value="Unassembled WGS sequence"/>
</dbReference>
<dbReference type="PRINTS" id="PR00345">
    <property type="entry name" value="STATHMIN"/>
</dbReference>
<proteinExistence type="inferred from homology"/>
<dbReference type="OrthoDB" id="5986631at2759"/>
<gene>
    <name evidence="3" type="ORF">DSTB1V02_LOCUS4338</name>
</gene>
<dbReference type="InterPro" id="IPR036002">
    <property type="entry name" value="Stathmin_sf"/>
</dbReference>
<reference evidence="3" key="1">
    <citation type="submission" date="2020-11" db="EMBL/GenBank/DDBJ databases">
        <authorList>
            <person name="Tran Van P."/>
        </authorList>
    </citation>
    <scope>NUCLEOTIDE SEQUENCE</scope>
</reference>
<evidence type="ECO:0000313" key="4">
    <source>
        <dbReference type="Proteomes" id="UP000677054"/>
    </source>
</evidence>
<dbReference type="PROSITE" id="PS51663">
    <property type="entry name" value="STATHMIN_3"/>
    <property type="match status" value="1"/>
</dbReference>
<comment type="similarity">
    <text evidence="1">Belongs to the stathmin family.</text>
</comment>